<organism evidence="2 3">
    <name type="scientific">Fasciolopsis buskii</name>
    <dbReference type="NCBI Taxonomy" id="27845"/>
    <lineage>
        <taxon>Eukaryota</taxon>
        <taxon>Metazoa</taxon>
        <taxon>Spiralia</taxon>
        <taxon>Lophotrochozoa</taxon>
        <taxon>Platyhelminthes</taxon>
        <taxon>Trematoda</taxon>
        <taxon>Digenea</taxon>
        <taxon>Plagiorchiida</taxon>
        <taxon>Echinostomata</taxon>
        <taxon>Echinostomatoidea</taxon>
        <taxon>Fasciolidae</taxon>
        <taxon>Fasciolopsis</taxon>
    </lineage>
</organism>
<reference evidence="2" key="1">
    <citation type="submission" date="2019-05" db="EMBL/GenBank/DDBJ databases">
        <title>Annotation for the trematode Fasciolopsis buski.</title>
        <authorList>
            <person name="Choi Y.-J."/>
        </authorList>
    </citation>
    <scope>NUCLEOTIDE SEQUENCE</scope>
    <source>
        <strain evidence="2">HT</strain>
        <tissue evidence="2">Whole worm</tissue>
    </source>
</reference>
<dbReference type="Proteomes" id="UP000728185">
    <property type="component" value="Unassembled WGS sequence"/>
</dbReference>
<accession>A0A8E0VG37</accession>
<feature type="compositionally biased region" description="Low complexity" evidence="1">
    <location>
        <begin position="88"/>
        <end position="108"/>
    </location>
</feature>
<feature type="compositionally biased region" description="Polar residues" evidence="1">
    <location>
        <begin position="42"/>
        <end position="52"/>
    </location>
</feature>
<evidence type="ECO:0000313" key="3">
    <source>
        <dbReference type="Proteomes" id="UP000728185"/>
    </source>
</evidence>
<dbReference type="OrthoDB" id="10554327at2759"/>
<feature type="compositionally biased region" description="Acidic residues" evidence="1">
    <location>
        <begin position="1"/>
        <end position="25"/>
    </location>
</feature>
<sequence length="153" mass="16301">MEGVSIEETEEGEVDDGSEPEDADSDPSSPTDGSRVVHNRGSRSVGTGTNFKSKVIIGNKTEHRGGFQSSEPQKLGISNSNATYSSFDKTPVKSVSDVSTSVSQSTQTKLPSEESKTVPKILRTEVSPAFSDLSCFDSFKSSQPTHVHRGDCG</sequence>
<evidence type="ECO:0000313" key="2">
    <source>
        <dbReference type="EMBL" id="KAA0184001.1"/>
    </source>
</evidence>
<proteinExistence type="predicted"/>
<keyword evidence="3" id="KW-1185">Reference proteome</keyword>
<dbReference type="AlphaFoldDB" id="A0A8E0VG37"/>
<dbReference type="EMBL" id="LUCM01011427">
    <property type="protein sequence ID" value="KAA0184001.1"/>
    <property type="molecule type" value="Genomic_DNA"/>
</dbReference>
<protein>
    <submittedName>
        <fullName evidence="2">Uncharacterized protein</fullName>
    </submittedName>
</protein>
<evidence type="ECO:0000256" key="1">
    <source>
        <dbReference type="SAM" id="MobiDB-lite"/>
    </source>
</evidence>
<feature type="region of interest" description="Disordered" evidence="1">
    <location>
        <begin position="1"/>
        <end position="120"/>
    </location>
</feature>
<comment type="caution">
    <text evidence="2">The sequence shown here is derived from an EMBL/GenBank/DDBJ whole genome shotgun (WGS) entry which is preliminary data.</text>
</comment>
<gene>
    <name evidence="2" type="ORF">FBUS_00374</name>
</gene>
<feature type="compositionally biased region" description="Polar residues" evidence="1">
    <location>
        <begin position="67"/>
        <end position="87"/>
    </location>
</feature>
<name>A0A8E0VG37_9TREM</name>